<feature type="transmembrane region" description="Helical" evidence="1">
    <location>
        <begin position="139"/>
        <end position="157"/>
    </location>
</feature>
<keyword evidence="1" id="KW-1133">Transmembrane helix</keyword>
<feature type="transmembrane region" description="Helical" evidence="1">
    <location>
        <begin position="58"/>
        <end position="77"/>
    </location>
</feature>
<protein>
    <submittedName>
        <fullName evidence="2">Uncharacterized protein</fullName>
    </submittedName>
</protein>
<feature type="transmembrane region" description="Helical" evidence="1">
    <location>
        <begin position="6"/>
        <end position="22"/>
    </location>
</feature>
<evidence type="ECO:0000313" key="3">
    <source>
        <dbReference type="Proteomes" id="UP000177763"/>
    </source>
</evidence>
<accession>A0A1F4VHX3</accession>
<feature type="transmembrane region" description="Helical" evidence="1">
    <location>
        <begin position="163"/>
        <end position="183"/>
    </location>
</feature>
<evidence type="ECO:0000256" key="1">
    <source>
        <dbReference type="SAM" id="Phobius"/>
    </source>
</evidence>
<dbReference type="EMBL" id="MEVN01000028">
    <property type="protein sequence ID" value="OGC56832.1"/>
    <property type="molecule type" value="Genomic_DNA"/>
</dbReference>
<sequence>MLQIYGYISALLSIICILPYIRDVFRLKTKPERGSWFIWTMLGFIAFFSQLAKGATNSLWLTVGQTTSVLIIFLLSLKYGYGGLGKRDLRALIGAGIGLVLWYLTREASFALIFVIIVDSIGTLLTLLKAYKDPESETLSTWIISGTSGIFGMLAVGSLNLILLAYPFYIVLANYVIVGAILLGKGGQKAI</sequence>
<evidence type="ECO:0000313" key="2">
    <source>
        <dbReference type="EMBL" id="OGC56832.1"/>
    </source>
</evidence>
<comment type="caution">
    <text evidence="2">The sequence shown here is derived from an EMBL/GenBank/DDBJ whole genome shotgun (WGS) entry which is preliminary data.</text>
</comment>
<reference evidence="2 3" key="1">
    <citation type="journal article" date="2016" name="Nat. Commun.">
        <title>Thousands of microbial genomes shed light on interconnected biogeochemical processes in an aquifer system.</title>
        <authorList>
            <person name="Anantharaman K."/>
            <person name="Brown C.T."/>
            <person name="Hug L.A."/>
            <person name="Sharon I."/>
            <person name="Castelle C.J."/>
            <person name="Probst A.J."/>
            <person name="Thomas B.C."/>
            <person name="Singh A."/>
            <person name="Wilkins M.J."/>
            <person name="Karaoz U."/>
            <person name="Brodie E.L."/>
            <person name="Williams K.H."/>
            <person name="Hubbard S.S."/>
            <person name="Banfield J.F."/>
        </authorList>
    </citation>
    <scope>NUCLEOTIDE SEQUENCE [LARGE SCALE GENOMIC DNA]</scope>
</reference>
<keyword evidence="1" id="KW-0812">Transmembrane</keyword>
<keyword evidence="1" id="KW-0472">Membrane</keyword>
<dbReference type="AlphaFoldDB" id="A0A1F4VHX3"/>
<name>A0A1F4VHX3_UNCKA</name>
<organism evidence="2 3">
    <name type="scientific">candidate division WWE3 bacterium RIFCSPLOWO2_12_FULL_36_10</name>
    <dbReference type="NCBI Taxonomy" id="1802630"/>
    <lineage>
        <taxon>Bacteria</taxon>
        <taxon>Katanobacteria</taxon>
    </lineage>
</organism>
<dbReference type="Proteomes" id="UP000177763">
    <property type="component" value="Unassembled WGS sequence"/>
</dbReference>
<proteinExistence type="predicted"/>
<feature type="transmembrane region" description="Helical" evidence="1">
    <location>
        <begin position="34"/>
        <end position="52"/>
    </location>
</feature>
<gene>
    <name evidence="2" type="ORF">A3H26_01185</name>
</gene>
<dbReference type="STRING" id="1802630.A3H26_01185"/>